<feature type="non-terminal residue" evidence="1">
    <location>
        <position position="155"/>
    </location>
</feature>
<sequence>QTRFESMEAVETAENESMWAPFRTEGEWELARFLMKNVGQTKMDEFLKLDIVRDRTHTIDVWDSGVSFENARSFLKYVDKLRTGPAWTCEMVDMCGDIIGEDGILKHELLELWRRDPVECVQDLMGNPAFWNAMSYIPERAYMDANGENRIYDEM</sequence>
<dbReference type="OrthoDB" id="2688393at2759"/>
<dbReference type="Pfam" id="PF18759">
    <property type="entry name" value="Plavaka"/>
    <property type="match status" value="1"/>
</dbReference>
<feature type="non-terminal residue" evidence="1">
    <location>
        <position position="1"/>
    </location>
</feature>
<organism evidence="1 2">
    <name type="scientific">Pisolithus microcarpus 441</name>
    <dbReference type="NCBI Taxonomy" id="765257"/>
    <lineage>
        <taxon>Eukaryota</taxon>
        <taxon>Fungi</taxon>
        <taxon>Dikarya</taxon>
        <taxon>Basidiomycota</taxon>
        <taxon>Agaricomycotina</taxon>
        <taxon>Agaricomycetes</taxon>
        <taxon>Agaricomycetidae</taxon>
        <taxon>Boletales</taxon>
        <taxon>Sclerodermatineae</taxon>
        <taxon>Pisolithaceae</taxon>
        <taxon>Pisolithus</taxon>
    </lineage>
</organism>
<name>A0A0C9YL76_9AGAM</name>
<reference evidence="2" key="2">
    <citation type="submission" date="2015-01" db="EMBL/GenBank/DDBJ databases">
        <title>Evolutionary Origins and Diversification of the Mycorrhizal Mutualists.</title>
        <authorList>
            <consortium name="DOE Joint Genome Institute"/>
            <consortium name="Mycorrhizal Genomics Consortium"/>
            <person name="Kohler A."/>
            <person name="Kuo A."/>
            <person name="Nagy L.G."/>
            <person name="Floudas D."/>
            <person name="Copeland A."/>
            <person name="Barry K.W."/>
            <person name="Cichocki N."/>
            <person name="Veneault-Fourrey C."/>
            <person name="LaButti K."/>
            <person name="Lindquist E.A."/>
            <person name="Lipzen A."/>
            <person name="Lundell T."/>
            <person name="Morin E."/>
            <person name="Murat C."/>
            <person name="Riley R."/>
            <person name="Ohm R."/>
            <person name="Sun H."/>
            <person name="Tunlid A."/>
            <person name="Henrissat B."/>
            <person name="Grigoriev I.V."/>
            <person name="Hibbett D.S."/>
            <person name="Martin F."/>
        </authorList>
    </citation>
    <scope>NUCLEOTIDE SEQUENCE [LARGE SCALE GENOMIC DNA]</scope>
    <source>
        <strain evidence="2">441</strain>
    </source>
</reference>
<dbReference type="Proteomes" id="UP000054018">
    <property type="component" value="Unassembled WGS sequence"/>
</dbReference>
<proteinExistence type="predicted"/>
<evidence type="ECO:0000313" key="2">
    <source>
        <dbReference type="Proteomes" id="UP000054018"/>
    </source>
</evidence>
<gene>
    <name evidence="1" type="ORF">PISMIDRAFT_53504</name>
</gene>
<dbReference type="HOGENOM" id="CLU_006344_5_2_1"/>
<accession>A0A0C9YL76</accession>
<protein>
    <submittedName>
        <fullName evidence="1">Uncharacterized protein</fullName>
    </submittedName>
</protein>
<evidence type="ECO:0000313" key="1">
    <source>
        <dbReference type="EMBL" id="KIK14569.1"/>
    </source>
</evidence>
<dbReference type="InterPro" id="IPR041078">
    <property type="entry name" value="Plavaka"/>
</dbReference>
<dbReference type="EMBL" id="KN833931">
    <property type="protein sequence ID" value="KIK14569.1"/>
    <property type="molecule type" value="Genomic_DNA"/>
</dbReference>
<keyword evidence="2" id="KW-1185">Reference proteome</keyword>
<reference evidence="1 2" key="1">
    <citation type="submission" date="2014-04" db="EMBL/GenBank/DDBJ databases">
        <authorList>
            <consortium name="DOE Joint Genome Institute"/>
            <person name="Kuo A."/>
            <person name="Kohler A."/>
            <person name="Costa M.D."/>
            <person name="Nagy L.G."/>
            <person name="Floudas D."/>
            <person name="Copeland A."/>
            <person name="Barry K.W."/>
            <person name="Cichocki N."/>
            <person name="Veneault-Fourrey C."/>
            <person name="LaButti K."/>
            <person name="Lindquist E.A."/>
            <person name="Lipzen A."/>
            <person name="Lundell T."/>
            <person name="Morin E."/>
            <person name="Murat C."/>
            <person name="Sun H."/>
            <person name="Tunlid A."/>
            <person name="Henrissat B."/>
            <person name="Grigoriev I.V."/>
            <person name="Hibbett D.S."/>
            <person name="Martin F."/>
            <person name="Nordberg H.P."/>
            <person name="Cantor M.N."/>
            <person name="Hua S.X."/>
        </authorList>
    </citation>
    <scope>NUCLEOTIDE SEQUENCE [LARGE SCALE GENOMIC DNA]</scope>
    <source>
        <strain evidence="1 2">441</strain>
    </source>
</reference>
<dbReference type="STRING" id="765257.A0A0C9YL76"/>
<dbReference type="AlphaFoldDB" id="A0A0C9YL76"/>